<feature type="signal peptide" evidence="2">
    <location>
        <begin position="1"/>
        <end position="27"/>
    </location>
</feature>
<feature type="chain" id="PRO_5043451079" description="Secreted protein" evidence="2">
    <location>
        <begin position="28"/>
        <end position="348"/>
    </location>
</feature>
<evidence type="ECO:0000256" key="1">
    <source>
        <dbReference type="SAM" id="MobiDB-lite"/>
    </source>
</evidence>
<evidence type="ECO:0008006" key="5">
    <source>
        <dbReference type="Google" id="ProtNLM"/>
    </source>
</evidence>
<keyword evidence="2" id="KW-0732">Signal</keyword>
<organism evidence="3 4">
    <name type="scientific">Buddleja alternifolia</name>
    <dbReference type="NCBI Taxonomy" id="168488"/>
    <lineage>
        <taxon>Eukaryota</taxon>
        <taxon>Viridiplantae</taxon>
        <taxon>Streptophyta</taxon>
        <taxon>Embryophyta</taxon>
        <taxon>Tracheophyta</taxon>
        <taxon>Spermatophyta</taxon>
        <taxon>Magnoliopsida</taxon>
        <taxon>eudicotyledons</taxon>
        <taxon>Gunneridae</taxon>
        <taxon>Pentapetalae</taxon>
        <taxon>asterids</taxon>
        <taxon>lamiids</taxon>
        <taxon>Lamiales</taxon>
        <taxon>Scrophulariaceae</taxon>
        <taxon>Buddlejeae</taxon>
        <taxon>Buddleja</taxon>
    </lineage>
</organism>
<comment type="caution">
    <text evidence="3">The sequence shown here is derived from an EMBL/GenBank/DDBJ whole genome shotgun (WGS) entry which is preliminary data.</text>
</comment>
<feature type="region of interest" description="Disordered" evidence="1">
    <location>
        <begin position="153"/>
        <end position="176"/>
    </location>
</feature>
<dbReference type="Gene3D" id="3.30.565.10">
    <property type="entry name" value="Histidine kinase-like ATPase, C-terminal domain"/>
    <property type="match status" value="1"/>
</dbReference>
<keyword evidence="4" id="KW-1185">Reference proteome</keyword>
<dbReference type="InterPro" id="IPR036890">
    <property type="entry name" value="HATPase_C_sf"/>
</dbReference>
<proteinExistence type="predicted"/>
<dbReference type="EMBL" id="WHWC01000010">
    <property type="protein sequence ID" value="KAG8375643.1"/>
    <property type="molecule type" value="Genomic_DNA"/>
</dbReference>
<dbReference type="Proteomes" id="UP000826271">
    <property type="component" value="Unassembled WGS sequence"/>
</dbReference>
<sequence>MAVSQSRVIAVAMAIVAIFALIGSSAAQESPAPAPMSSAGVASPSFAAGCAVAVVSRENWTKITFNPDLLKFSKTRLDDDIISLIKKRVVDITGEQDEWDQKMIEEIKSKGKATMQHKLSINVPEVFVTIDEWLESYRPYRRALLVKMNKPGNPIPDVSRHEESENMETGEASDMAASEKATYGPWMMAQSRAQNSYRKANVTGEQAKLDPLPSGSDKPDLEFSLLTDQSIPPAKDAEMNMENFVADQWSSQTGVDIADHIGAIRTEADDPEALVEAIQVGWTRSELGWFKLNVDASIQKDHMHQHALVAIGGVVRDMHGGFAGTVPDSSILAAELKSILQADFNLDP</sequence>
<accession>A0AAV6WZ93</accession>
<reference evidence="3" key="1">
    <citation type="submission" date="2019-10" db="EMBL/GenBank/DDBJ databases">
        <authorList>
            <person name="Zhang R."/>
            <person name="Pan Y."/>
            <person name="Wang J."/>
            <person name="Ma R."/>
            <person name="Yu S."/>
        </authorList>
    </citation>
    <scope>NUCLEOTIDE SEQUENCE</scope>
    <source>
        <strain evidence="3">LA-IB0</strain>
        <tissue evidence="3">Leaf</tissue>
    </source>
</reference>
<name>A0AAV6WZ93_9LAMI</name>
<protein>
    <recommendedName>
        <fullName evidence="5">Secreted protein</fullName>
    </recommendedName>
</protein>
<evidence type="ECO:0000256" key="2">
    <source>
        <dbReference type="SAM" id="SignalP"/>
    </source>
</evidence>
<evidence type="ECO:0000313" key="3">
    <source>
        <dbReference type="EMBL" id="KAG8375643.1"/>
    </source>
</evidence>
<gene>
    <name evidence="3" type="ORF">BUALT_Bualt10G0121600</name>
</gene>
<dbReference type="AlphaFoldDB" id="A0AAV6WZ93"/>
<evidence type="ECO:0000313" key="4">
    <source>
        <dbReference type="Proteomes" id="UP000826271"/>
    </source>
</evidence>